<evidence type="ECO:0000256" key="1">
    <source>
        <dbReference type="SAM" id="MobiDB-lite"/>
    </source>
</evidence>
<comment type="caution">
    <text evidence="3">The sequence shown here is derived from an EMBL/GenBank/DDBJ whole genome shotgun (WGS) entry which is preliminary data.</text>
</comment>
<sequence length="583" mass="62478">MLLGRNGLPGALLLVLVGLAGIVRSGQLPAPPINTVLMAVISRLGSGRPRHIPPPPPRADGSPDPVTAMRNNLNQILLDAMNAELVKAYAPIGQRGANNAATLALVAREAMALANETNHAYMRDRWIGFDALLQESPELAGLPAVRRVWMAGQGIRRMWDEGIPKFVEEQVGPVVMRLMRSHVESVRRKGVIELAHVSKSGGTSLCKLAQQANCSTRGFDMYTNCLIREFDDGPRWLDPERPQPDPPKGAGNKCKPIVEKDQRPRAPSGMGCKQRREFMLQHNYTMYSNEYTAVGSKHHASEASASGLSEEAKEAAAAAAAAHACSNMVTALMLRHPVPRVASFVSHLSAMSTRRCGSPTSLLFSEDEKAEAMTFDGWAAVAPAHLDNLLIRSLLGEALYLSPPGSITREHLAAARLVVLQQYDILLPLDDPPSGVDGTNLATAALRGALGWTAHNFKEARHNARAPDAPDSPLQEMLRSIYDDVKDKQQVLLDAELYEYALTLARLDAIVWDVGYVAETKGANATANGTVSAGVARLGGPCGYLGTVDDAPTVVPAKAAAAAAGAGATAAGGRRRRRRRAEQ</sequence>
<name>A0A836C2S2_9CHLO</name>
<proteinExistence type="predicted"/>
<feature type="signal peptide" evidence="2">
    <location>
        <begin position="1"/>
        <end position="25"/>
    </location>
</feature>
<dbReference type="Proteomes" id="UP000612055">
    <property type="component" value="Unassembled WGS sequence"/>
</dbReference>
<feature type="region of interest" description="Disordered" evidence="1">
    <location>
        <begin position="235"/>
        <end position="255"/>
    </location>
</feature>
<dbReference type="AlphaFoldDB" id="A0A836C2S2"/>
<evidence type="ECO:0000313" key="3">
    <source>
        <dbReference type="EMBL" id="KAG2498070.1"/>
    </source>
</evidence>
<evidence type="ECO:0000256" key="2">
    <source>
        <dbReference type="SAM" id="SignalP"/>
    </source>
</evidence>
<dbReference type="Gene3D" id="3.40.50.300">
    <property type="entry name" value="P-loop containing nucleotide triphosphate hydrolases"/>
    <property type="match status" value="1"/>
</dbReference>
<dbReference type="OrthoDB" id="529546at2759"/>
<keyword evidence="2" id="KW-0732">Signal</keyword>
<feature type="chain" id="PRO_5032540732" evidence="2">
    <location>
        <begin position="26"/>
        <end position="583"/>
    </location>
</feature>
<protein>
    <submittedName>
        <fullName evidence="3">Uncharacterized protein</fullName>
    </submittedName>
</protein>
<dbReference type="InterPro" id="IPR027417">
    <property type="entry name" value="P-loop_NTPase"/>
</dbReference>
<evidence type="ECO:0000313" key="4">
    <source>
        <dbReference type="Proteomes" id="UP000612055"/>
    </source>
</evidence>
<dbReference type="EMBL" id="JAEHOE010000011">
    <property type="protein sequence ID" value="KAG2498070.1"/>
    <property type="molecule type" value="Genomic_DNA"/>
</dbReference>
<accession>A0A836C2S2</accession>
<organism evidence="3 4">
    <name type="scientific">Edaphochlamys debaryana</name>
    <dbReference type="NCBI Taxonomy" id="47281"/>
    <lineage>
        <taxon>Eukaryota</taxon>
        <taxon>Viridiplantae</taxon>
        <taxon>Chlorophyta</taxon>
        <taxon>core chlorophytes</taxon>
        <taxon>Chlorophyceae</taxon>
        <taxon>CS clade</taxon>
        <taxon>Chlamydomonadales</taxon>
        <taxon>Chlamydomonadales incertae sedis</taxon>
        <taxon>Edaphochlamys</taxon>
    </lineage>
</organism>
<reference evidence="3" key="1">
    <citation type="journal article" date="2020" name="bioRxiv">
        <title>Comparative genomics of Chlamydomonas.</title>
        <authorList>
            <person name="Craig R.J."/>
            <person name="Hasan A.R."/>
            <person name="Ness R.W."/>
            <person name="Keightley P.D."/>
        </authorList>
    </citation>
    <scope>NUCLEOTIDE SEQUENCE</scope>
    <source>
        <strain evidence="3">CCAP 11/70</strain>
    </source>
</reference>
<gene>
    <name evidence="3" type="ORF">HYH03_003830</name>
</gene>
<keyword evidence="4" id="KW-1185">Reference proteome</keyword>